<dbReference type="EMBL" id="KB446535">
    <property type="protein sequence ID" value="EME48897.1"/>
    <property type="molecule type" value="Genomic_DNA"/>
</dbReference>
<feature type="region of interest" description="Disordered" evidence="1">
    <location>
        <begin position="1"/>
        <end position="46"/>
    </location>
</feature>
<evidence type="ECO:0000313" key="3">
    <source>
        <dbReference type="Proteomes" id="UP000016933"/>
    </source>
</evidence>
<keyword evidence="3" id="KW-1185">Reference proteome</keyword>
<reference evidence="3" key="1">
    <citation type="journal article" date="2012" name="PLoS Genet.">
        <title>The genomes of the fungal plant pathogens Cladosporium fulvum and Dothistroma septosporum reveal adaptation to different hosts and lifestyles but also signatures of common ancestry.</title>
        <authorList>
            <person name="de Wit P.J.G.M."/>
            <person name="van der Burgt A."/>
            <person name="Oekmen B."/>
            <person name="Stergiopoulos I."/>
            <person name="Abd-Elsalam K.A."/>
            <person name="Aerts A.L."/>
            <person name="Bahkali A.H."/>
            <person name="Beenen H.G."/>
            <person name="Chettri P."/>
            <person name="Cox M.P."/>
            <person name="Datema E."/>
            <person name="de Vries R.P."/>
            <person name="Dhillon B."/>
            <person name="Ganley A.R."/>
            <person name="Griffiths S.A."/>
            <person name="Guo Y."/>
            <person name="Hamelin R.C."/>
            <person name="Henrissat B."/>
            <person name="Kabir M.S."/>
            <person name="Jashni M.K."/>
            <person name="Kema G."/>
            <person name="Klaubauf S."/>
            <person name="Lapidus A."/>
            <person name="Levasseur A."/>
            <person name="Lindquist E."/>
            <person name="Mehrabi R."/>
            <person name="Ohm R.A."/>
            <person name="Owen T.J."/>
            <person name="Salamov A."/>
            <person name="Schwelm A."/>
            <person name="Schijlen E."/>
            <person name="Sun H."/>
            <person name="van den Burg H.A."/>
            <person name="van Ham R.C.H.J."/>
            <person name="Zhang S."/>
            <person name="Goodwin S.B."/>
            <person name="Grigoriev I.V."/>
            <person name="Collemare J."/>
            <person name="Bradshaw R.E."/>
        </authorList>
    </citation>
    <scope>NUCLEOTIDE SEQUENCE [LARGE SCALE GENOMIC DNA]</scope>
    <source>
        <strain evidence="3">NZE10 / CBS 128990</strain>
    </source>
</reference>
<accession>N1PZN8</accession>
<gene>
    <name evidence="2" type="ORF">DOTSEDRAFT_30259</name>
</gene>
<organism evidence="2 3">
    <name type="scientific">Dothistroma septosporum (strain NZE10 / CBS 128990)</name>
    <name type="common">Red band needle blight fungus</name>
    <name type="synonym">Mycosphaerella pini</name>
    <dbReference type="NCBI Taxonomy" id="675120"/>
    <lineage>
        <taxon>Eukaryota</taxon>
        <taxon>Fungi</taxon>
        <taxon>Dikarya</taxon>
        <taxon>Ascomycota</taxon>
        <taxon>Pezizomycotina</taxon>
        <taxon>Dothideomycetes</taxon>
        <taxon>Dothideomycetidae</taxon>
        <taxon>Mycosphaerellales</taxon>
        <taxon>Mycosphaerellaceae</taxon>
        <taxon>Dothistroma</taxon>
    </lineage>
</organism>
<evidence type="ECO:0000313" key="2">
    <source>
        <dbReference type="EMBL" id="EME48897.1"/>
    </source>
</evidence>
<sequence length="181" mass="18833">MSTDAAGGCGELPMLSGEASEGGYGDGQSSGTTAKTANWEDISSSPPPLQDWSIFEDGAVGPRHQQQACKVLPTFCTGERWTKRNASFPVFAVGLFAGGASHERLADEYCLWVHAALPMFAGLEARLGPPESLGSPGESLLHRFARTRILVLPGVGSAAGRAVSAPLMVLDDDDAADSVGE</sequence>
<dbReference type="Proteomes" id="UP000016933">
    <property type="component" value="Unassembled WGS sequence"/>
</dbReference>
<dbReference type="AlphaFoldDB" id="N1PZN8"/>
<feature type="compositionally biased region" description="Polar residues" evidence="1">
    <location>
        <begin position="29"/>
        <end position="44"/>
    </location>
</feature>
<proteinExistence type="predicted"/>
<reference evidence="2 3" key="2">
    <citation type="journal article" date="2012" name="PLoS Pathog.">
        <title>Diverse lifestyles and strategies of plant pathogenesis encoded in the genomes of eighteen Dothideomycetes fungi.</title>
        <authorList>
            <person name="Ohm R.A."/>
            <person name="Feau N."/>
            <person name="Henrissat B."/>
            <person name="Schoch C.L."/>
            <person name="Horwitz B.A."/>
            <person name="Barry K.W."/>
            <person name="Condon B.J."/>
            <person name="Copeland A.C."/>
            <person name="Dhillon B."/>
            <person name="Glaser F."/>
            <person name="Hesse C.N."/>
            <person name="Kosti I."/>
            <person name="LaButti K."/>
            <person name="Lindquist E.A."/>
            <person name="Lucas S."/>
            <person name="Salamov A.A."/>
            <person name="Bradshaw R.E."/>
            <person name="Ciuffetti L."/>
            <person name="Hamelin R.C."/>
            <person name="Kema G.H.J."/>
            <person name="Lawrence C."/>
            <person name="Scott J.A."/>
            <person name="Spatafora J.W."/>
            <person name="Turgeon B.G."/>
            <person name="de Wit P.J.G.M."/>
            <person name="Zhong S."/>
            <person name="Goodwin S.B."/>
            <person name="Grigoriev I.V."/>
        </authorList>
    </citation>
    <scope>NUCLEOTIDE SEQUENCE [LARGE SCALE GENOMIC DNA]</scope>
    <source>
        <strain evidence="3">NZE10 / CBS 128990</strain>
    </source>
</reference>
<protein>
    <submittedName>
        <fullName evidence="2">Uncharacterized protein</fullName>
    </submittedName>
</protein>
<evidence type="ECO:0000256" key="1">
    <source>
        <dbReference type="SAM" id="MobiDB-lite"/>
    </source>
</evidence>
<name>N1PZN8_DOTSN</name>
<dbReference type="HOGENOM" id="CLU_1488977_0_0_1"/>